<dbReference type="Proteomes" id="UP000287033">
    <property type="component" value="Unassembled WGS sequence"/>
</dbReference>
<gene>
    <name evidence="1" type="ORF">chiPu_0032501</name>
</gene>
<keyword evidence="2" id="KW-1185">Reference proteome</keyword>
<dbReference type="EMBL" id="BEZZ01238308">
    <property type="protein sequence ID" value="GCC48189.1"/>
    <property type="molecule type" value="Genomic_DNA"/>
</dbReference>
<sequence>WLLASERICVIVFATLLLLPIGREIFTRSRVRVIRIGIGRRRTKCDCGKVRLDAILARSRDELDDLGAHAASSNAMAIRLTTASDIR</sequence>
<dbReference type="AlphaFoldDB" id="A0A401TZY5"/>
<feature type="non-terminal residue" evidence="1">
    <location>
        <position position="1"/>
    </location>
</feature>
<proteinExistence type="predicted"/>
<organism evidence="1 2">
    <name type="scientific">Chiloscyllium punctatum</name>
    <name type="common">Brownbanded bambooshark</name>
    <name type="synonym">Hemiscyllium punctatum</name>
    <dbReference type="NCBI Taxonomy" id="137246"/>
    <lineage>
        <taxon>Eukaryota</taxon>
        <taxon>Metazoa</taxon>
        <taxon>Chordata</taxon>
        <taxon>Craniata</taxon>
        <taxon>Vertebrata</taxon>
        <taxon>Chondrichthyes</taxon>
        <taxon>Elasmobranchii</taxon>
        <taxon>Galeomorphii</taxon>
        <taxon>Galeoidea</taxon>
        <taxon>Orectolobiformes</taxon>
        <taxon>Hemiscylliidae</taxon>
        <taxon>Chiloscyllium</taxon>
    </lineage>
</organism>
<reference evidence="1 2" key="1">
    <citation type="journal article" date="2018" name="Nat. Ecol. Evol.">
        <title>Shark genomes provide insights into elasmobranch evolution and the origin of vertebrates.</title>
        <authorList>
            <person name="Hara Y"/>
            <person name="Yamaguchi K"/>
            <person name="Onimaru K"/>
            <person name="Kadota M"/>
            <person name="Koyanagi M"/>
            <person name="Keeley SD"/>
            <person name="Tatsumi K"/>
            <person name="Tanaka K"/>
            <person name="Motone F"/>
            <person name="Kageyama Y"/>
            <person name="Nozu R"/>
            <person name="Adachi N"/>
            <person name="Nishimura O"/>
            <person name="Nakagawa R"/>
            <person name="Tanegashima C"/>
            <person name="Kiyatake I"/>
            <person name="Matsumoto R"/>
            <person name="Murakumo K"/>
            <person name="Nishida K"/>
            <person name="Terakita A"/>
            <person name="Kuratani S"/>
            <person name="Sato K"/>
            <person name="Hyodo S Kuraku.S."/>
        </authorList>
    </citation>
    <scope>NUCLEOTIDE SEQUENCE [LARGE SCALE GENOMIC DNA]</scope>
</reference>
<evidence type="ECO:0000313" key="2">
    <source>
        <dbReference type="Proteomes" id="UP000287033"/>
    </source>
</evidence>
<evidence type="ECO:0000313" key="1">
    <source>
        <dbReference type="EMBL" id="GCC48189.1"/>
    </source>
</evidence>
<name>A0A401TZY5_CHIPU</name>
<comment type="caution">
    <text evidence="1">The sequence shown here is derived from an EMBL/GenBank/DDBJ whole genome shotgun (WGS) entry which is preliminary data.</text>
</comment>
<accession>A0A401TZY5</accession>
<protein>
    <submittedName>
        <fullName evidence="1">Uncharacterized protein</fullName>
    </submittedName>
</protein>